<proteinExistence type="predicted"/>
<evidence type="ECO:0000313" key="1">
    <source>
        <dbReference type="EMBL" id="MPM99345.1"/>
    </source>
</evidence>
<protein>
    <submittedName>
        <fullName evidence="1">Uncharacterized protein</fullName>
    </submittedName>
</protein>
<dbReference type="Gene3D" id="3.40.50.300">
    <property type="entry name" value="P-loop containing nucleotide triphosphate hydrolases"/>
    <property type="match status" value="1"/>
</dbReference>
<comment type="caution">
    <text evidence="1">The sequence shown here is derived from an EMBL/GenBank/DDBJ whole genome shotgun (WGS) entry which is preliminary data.</text>
</comment>
<dbReference type="EMBL" id="VSSQ01045446">
    <property type="protein sequence ID" value="MPM99345.1"/>
    <property type="molecule type" value="Genomic_DNA"/>
</dbReference>
<dbReference type="AlphaFoldDB" id="A0A645ECX7"/>
<gene>
    <name evidence="1" type="ORF">SDC9_146536</name>
</gene>
<accession>A0A645ECX7</accession>
<dbReference type="InterPro" id="IPR027417">
    <property type="entry name" value="P-loop_NTPase"/>
</dbReference>
<name>A0A645ECX7_9ZZZZ</name>
<reference evidence="1" key="1">
    <citation type="submission" date="2019-08" db="EMBL/GenBank/DDBJ databases">
        <authorList>
            <person name="Kucharzyk K."/>
            <person name="Murdoch R.W."/>
            <person name="Higgins S."/>
            <person name="Loffler F."/>
        </authorList>
    </citation>
    <scope>NUCLEOTIDE SEQUENCE</scope>
</reference>
<organism evidence="1">
    <name type="scientific">bioreactor metagenome</name>
    <dbReference type="NCBI Taxonomy" id="1076179"/>
    <lineage>
        <taxon>unclassified sequences</taxon>
        <taxon>metagenomes</taxon>
        <taxon>ecological metagenomes</taxon>
    </lineage>
</organism>
<sequence>MYKIYAGLREEYSHRGQRVLATRDVRLARRMVRDHKFRGHSPEKTLSMWGNVCVGEDRFIKIFKPEADLLLDTSFSYEICCLAPLVTPLTRELPEDSHFAERLYELAGTFSQCRPLDASLVPETSMLREFLG</sequence>